<proteinExistence type="inferred from homology"/>
<comment type="similarity">
    <text evidence="1 2">Belongs to the BioY family.</text>
</comment>
<keyword evidence="2 4" id="KW-0472">Membrane</keyword>
<gene>
    <name evidence="5" type="ORF">K4A83_03290</name>
</gene>
<dbReference type="PIRSF" id="PIRSF016661">
    <property type="entry name" value="BioY"/>
    <property type="match status" value="1"/>
</dbReference>
<dbReference type="InterPro" id="IPR003784">
    <property type="entry name" value="BioY"/>
</dbReference>
<sequence>MSINRRARRPRTANPQKPRRQNERRLSFPHQLAWAAIGLVLTIGGTFIEASATNFPWQWSEQGVVVIPLKISFQIAAVLFVGCMGGAKAAALSQVVYVLLGLIGLPIFTQGGGPGYIQELTFGYILGFIPGAWICGSLALRAKAQLESLAFSCLCGLAMIHLTGITYLAGLQLLSPIGEGLMALIGDIIRYSVHFFPRQLVLVCTVSVLSFCLRRIMFY</sequence>
<evidence type="ECO:0000256" key="3">
    <source>
        <dbReference type="SAM" id="MobiDB-lite"/>
    </source>
</evidence>
<evidence type="ECO:0000256" key="2">
    <source>
        <dbReference type="PIRNR" id="PIRNR016661"/>
    </source>
</evidence>
<evidence type="ECO:0000313" key="5">
    <source>
        <dbReference type="EMBL" id="MCW6035299.1"/>
    </source>
</evidence>
<protein>
    <recommendedName>
        <fullName evidence="2">Biotin transporter</fullName>
    </recommendedName>
</protein>
<dbReference type="RefSeq" id="WP_265262975.1">
    <property type="nucleotide sequence ID" value="NZ_JAIHOM010000011.1"/>
</dbReference>
<dbReference type="PANTHER" id="PTHR34295">
    <property type="entry name" value="BIOTIN TRANSPORTER BIOY"/>
    <property type="match status" value="1"/>
</dbReference>
<feature type="region of interest" description="Disordered" evidence="3">
    <location>
        <begin position="1"/>
        <end position="25"/>
    </location>
</feature>
<evidence type="ECO:0000313" key="6">
    <source>
        <dbReference type="Proteomes" id="UP001526426"/>
    </source>
</evidence>
<feature type="transmembrane region" description="Helical" evidence="4">
    <location>
        <begin position="195"/>
        <end position="213"/>
    </location>
</feature>
<keyword evidence="2" id="KW-1003">Cell membrane</keyword>
<dbReference type="PANTHER" id="PTHR34295:SF1">
    <property type="entry name" value="BIOTIN TRANSPORTER BIOY"/>
    <property type="match status" value="1"/>
</dbReference>
<organism evidence="5 6">
    <name type="scientific">Spirulina subsalsa FACHB-351</name>
    <dbReference type="NCBI Taxonomy" id="234711"/>
    <lineage>
        <taxon>Bacteria</taxon>
        <taxon>Bacillati</taxon>
        <taxon>Cyanobacteriota</taxon>
        <taxon>Cyanophyceae</taxon>
        <taxon>Spirulinales</taxon>
        <taxon>Spirulinaceae</taxon>
        <taxon>Spirulina</taxon>
    </lineage>
</organism>
<evidence type="ECO:0000256" key="1">
    <source>
        <dbReference type="ARBA" id="ARBA00010692"/>
    </source>
</evidence>
<feature type="compositionally biased region" description="Basic residues" evidence="3">
    <location>
        <begin position="1"/>
        <end position="11"/>
    </location>
</feature>
<feature type="transmembrane region" description="Helical" evidence="4">
    <location>
        <begin position="64"/>
        <end position="82"/>
    </location>
</feature>
<keyword evidence="4" id="KW-1133">Transmembrane helix</keyword>
<name>A0ABT3L1C3_9CYAN</name>
<dbReference type="Pfam" id="PF02632">
    <property type="entry name" value="BioY"/>
    <property type="match status" value="1"/>
</dbReference>
<feature type="transmembrane region" description="Helical" evidence="4">
    <location>
        <begin position="89"/>
        <end position="109"/>
    </location>
</feature>
<dbReference type="Gene3D" id="1.10.1760.20">
    <property type="match status" value="1"/>
</dbReference>
<comment type="subcellular location">
    <subcellularLocation>
        <location evidence="2">Cell membrane</location>
        <topology evidence="2">Multi-pass membrane protein</topology>
    </subcellularLocation>
</comment>
<comment type="caution">
    <text evidence="5">The sequence shown here is derived from an EMBL/GenBank/DDBJ whole genome shotgun (WGS) entry which is preliminary data.</text>
</comment>
<keyword evidence="4" id="KW-0812">Transmembrane</keyword>
<keyword evidence="6" id="KW-1185">Reference proteome</keyword>
<dbReference type="EMBL" id="JAIHOM010000011">
    <property type="protein sequence ID" value="MCW6035299.1"/>
    <property type="molecule type" value="Genomic_DNA"/>
</dbReference>
<reference evidence="5 6" key="1">
    <citation type="submission" date="2021-08" db="EMBL/GenBank/DDBJ databases">
        <title>Draft genome sequence of Spirulina subsalsa with high tolerance to salinity and hype-accumulation of phycocyanin.</title>
        <authorList>
            <person name="Pei H."/>
            <person name="Jiang L."/>
        </authorList>
    </citation>
    <scope>NUCLEOTIDE SEQUENCE [LARGE SCALE GENOMIC DNA]</scope>
    <source>
        <strain evidence="5 6">FACHB-351</strain>
    </source>
</reference>
<keyword evidence="2" id="KW-0813">Transport</keyword>
<dbReference type="Proteomes" id="UP001526426">
    <property type="component" value="Unassembled WGS sequence"/>
</dbReference>
<evidence type="ECO:0000256" key="4">
    <source>
        <dbReference type="SAM" id="Phobius"/>
    </source>
</evidence>
<feature type="transmembrane region" description="Helical" evidence="4">
    <location>
        <begin position="121"/>
        <end position="142"/>
    </location>
</feature>
<feature type="transmembrane region" description="Helical" evidence="4">
    <location>
        <begin position="149"/>
        <end position="175"/>
    </location>
</feature>
<accession>A0ABT3L1C3</accession>
<feature type="transmembrane region" description="Helical" evidence="4">
    <location>
        <begin position="32"/>
        <end position="52"/>
    </location>
</feature>